<gene>
    <name evidence="2" type="ORF">H5V45_03150</name>
</gene>
<feature type="transmembrane region" description="Helical" evidence="1">
    <location>
        <begin position="135"/>
        <end position="157"/>
    </location>
</feature>
<name>A0A7X0V9I6_9ACTN</name>
<dbReference type="RefSeq" id="WP_185251601.1">
    <property type="nucleotide sequence ID" value="NZ_JACKXE010000001.1"/>
</dbReference>
<feature type="transmembrane region" description="Helical" evidence="1">
    <location>
        <begin position="62"/>
        <end position="82"/>
    </location>
</feature>
<evidence type="ECO:0000256" key="1">
    <source>
        <dbReference type="SAM" id="Phobius"/>
    </source>
</evidence>
<dbReference type="InterPro" id="IPR019051">
    <property type="entry name" value="Trp_biosyn_TM_oprn/chp"/>
</dbReference>
<feature type="transmembrane region" description="Helical" evidence="1">
    <location>
        <begin position="89"/>
        <end position="110"/>
    </location>
</feature>
<dbReference type="EMBL" id="JACKXE010000001">
    <property type="protein sequence ID" value="MBB6626310.1"/>
    <property type="molecule type" value="Genomic_DNA"/>
</dbReference>
<dbReference type="AlphaFoldDB" id="A0A7X0V9I6"/>
<evidence type="ECO:0000313" key="2">
    <source>
        <dbReference type="EMBL" id="MBB6626310.1"/>
    </source>
</evidence>
<keyword evidence="1" id="KW-0472">Membrane</keyword>
<protein>
    <submittedName>
        <fullName evidence="2">Trp biosynthesis-associated membrane protein</fullName>
    </submittedName>
</protein>
<accession>A0A7X0V9I6</accession>
<keyword evidence="1" id="KW-0812">Transmembrane</keyword>
<proteinExistence type="predicted"/>
<comment type="caution">
    <text evidence="2">The sequence shown here is derived from an EMBL/GenBank/DDBJ whole genome shotgun (WGS) entry which is preliminary data.</text>
</comment>
<organism evidence="2 3">
    <name type="scientific">Nocardioides luti</name>
    <dbReference type="NCBI Taxonomy" id="2761101"/>
    <lineage>
        <taxon>Bacteria</taxon>
        <taxon>Bacillati</taxon>
        <taxon>Actinomycetota</taxon>
        <taxon>Actinomycetes</taxon>
        <taxon>Propionibacteriales</taxon>
        <taxon>Nocardioidaceae</taxon>
        <taxon>Nocardioides</taxon>
    </lineage>
</organism>
<dbReference type="Pfam" id="PF09534">
    <property type="entry name" value="Trp_oprn_chp"/>
    <property type="match status" value="1"/>
</dbReference>
<keyword evidence="3" id="KW-1185">Reference proteome</keyword>
<keyword evidence="1" id="KW-1133">Transmembrane helix</keyword>
<reference evidence="2 3" key="1">
    <citation type="submission" date="2020-08" db="EMBL/GenBank/DDBJ databases">
        <authorList>
            <person name="Seo M.-J."/>
        </authorList>
    </citation>
    <scope>NUCLEOTIDE SEQUENCE [LARGE SCALE GENOMIC DNA]</scope>
    <source>
        <strain evidence="2 3">KIGAM211</strain>
    </source>
</reference>
<dbReference type="Proteomes" id="UP000523955">
    <property type="component" value="Unassembled WGS sequence"/>
</dbReference>
<evidence type="ECO:0000313" key="3">
    <source>
        <dbReference type="Proteomes" id="UP000523955"/>
    </source>
</evidence>
<sequence length="201" mass="20309">MSEPVTSGASAKPRRAFGPVVLLGLAGGALAAVAGNKTWATVSGEKREQFSSLALSVDSGKMPAAGALALVVLATWGVVLVSRGLVRRLVAGLGLLAALGVLATVVVGWSSVGDTLRRDLGGVGITDASTTHTGWFWAAAVGSVLAVVAGALAVRLAPQWPEMGSRYDAPGADTPAPAVPVEDQTSIDLWKAMDEGRDPTA</sequence>